<sequence length="208" mass="23672">MITPKQIVKWNWLTNRVGTHLLLDINTQLHFLTLDGSKEDISKRLERFKSIARRRLESMGESPLAHFMYDLVDVETGEELQVISNNFEVLIIGSDSIAFCRYSSKLIEKARRDLSTSLSQKVGVTKETIEKALEAAIPLVETVAKECAVRASANPLIIEIKGDKCPRPINRSVRHALLNLFINSSDEKLNWKELGLPEYRFKDVSYEG</sequence>
<dbReference type="Proteomes" id="UP000726777">
    <property type="component" value="Unassembled WGS sequence"/>
</dbReference>
<dbReference type="EMBL" id="JACVHL010000002">
    <property type="protein sequence ID" value="MCC3804065.1"/>
    <property type="molecule type" value="Genomic_DNA"/>
</dbReference>
<protein>
    <submittedName>
        <fullName evidence="1">Uncharacterized protein</fullName>
    </submittedName>
</protein>
<accession>A0A9Q3UAA5</accession>
<evidence type="ECO:0000313" key="2">
    <source>
        <dbReference type="Proteomes" id="UP000726777"/>
    </source>
</evidence>
<gene>
    <name evidence="1" type="ORF">IB292_03330</name>
</gene>
<dbReference type="RefSeq" id="WP_228085735.1">
    <property type="nucleotide sequence ID" value="NZ_JACVHL010000002.1"/>
</dbReference>
<proteinExistence type="predicted"/>
<name>A0A9Q3UAA5_VIBPH</name>
<comment type="caution">
    <text evidence="1">The sequence shown here is derived from an EMBL/GenBank/DDBJ whole genome shotgun (WGS) entry which is preliminary data.</text>
</comment>
<evidence type="ECO:0000313" key="1">
    <source>
        <dbReference type="EMBL" id="MCC3804065.1"/>
    </source>
</evidence>
<reference evidence="1" key="1">
    <citation type="submission" date="2020-09" db="EMBL/GenBank/DDBJ databases">
        <title>Genome sequence of Vibrio parahaemolyticus isolates.</title>
        <authorList>
            <person name="Hammerl J.A."/>
            <person name="Strauch E."/>
        </authorList>
    </citation>
    <scope>NUCLEOTIDE SEQUENCE</scope>
    <source>
        <strain evidence="1">17-VB00146</strain>
    </source>
</reference>
<dbReference type="AlphaFoldDB" id="A0A9Q3UAA5"/>
<organism evidence="1 2">
    <name type="scientific">Vibrio parahaemolyticus</name>
    <dbReference type="NCBI Taxonomy" id="670"/>
    <lineage>
        <taxon>Bacteria</taxon>
        <taxon>Pseudomonadati</taxon>
        <taxon>Pseudomonadota</taxon>
        <taxon>Gammaproteobacteria</taxon>
        <taxon>Vibrionales</taxon>
        <taxon>Vibrionaceae</taxon>
        <taxon>Vibrio</taxon>
    </lineage>
</organism>